<proteinExistence type="predicted"/>
<keyword evidence="1" id="KW-0472">Membrane</keyword>
<evidence type="ECO:0000313" key="2">
    <source>
        <dbReference type="EMBL" id="GAA2327857.1"/>
    </source>
</evidence>
<dbReference type="EMBL" id="BAAASD010000002">
    <property type="protein sequence ID" value="GAA2327857.1"/>
    <property type="molecule type" value="Genomic_DNA"/>
</dbReference>
<organism evidence="2 3">
    <name type="scientific">Streptomyces cuspidosporus</name>
    <dbReference type="NCBI Taxonomy" id="66882"/>
    <lineage>
        <taxon>Bacteria</taxon>
        <taxon>Bacillati</taxon>
        <taxon>Actinomycetota</taxon>
        <taxon>Actinomycetes</taxon>
        <taxon>Kitasatosporales</taxon>
        <taxon>Streptomycetaceae</taxon>
        <taxon>Streptomyces</taxon>
    </lineage>
</organism>
<dbReference type="InterPro" id="IPR036182">
    <property type="entry name" value="PCuAC_sf"/>
</dbReference>
<dbReference type="InterPro" id="IPR058248">
    <property type="entry name" value="Lxx211020-like"/>
</dbReference>
<comment type="caution">
    <text evidence="2">The sequence shown here is derived from an EMBL/GenBank/DDBJ whole genome shotgun (WGS) entry which is preliminary data.</text>
</comment>
<name>A0ABN3FE13_9ACTN</name>
<reference evidence="2 3" key="1">
    <citation type="journal article" date="2019" name="Int. J. Syst. Evol. Microbiol.">
        <title>The Global Catalogue of Microorganisms (GCM) 10K type strain sequencing project: providing services to taxonomists for standard genome sequencing and annotation.</title>
        <authorList>
            <consortium name="The Broad Institute Genomics Platform"/>
            <consortium name="The Broad Institute Genome Sequencing Center for Infectious Disease"/>
            <person name="Wu L."/>
            <person name="Ma J."/>
        </authorList>
    </citation>
    <scope>NUCLEOTIDE SEQUENCE [LARGE SCALE GENOMIC DNA]</scope>
    <source>
        <strain evidence="2 3">JCM 4316</strain>
    </source>
</reference>
<dbReference type="Proteomes" id="UP001500253">
    <property type="component" value="Unassembled WGS sequence"/>
</dbReference>
<sequence>MTSHAWIPTRRRLADTASAALAPVCACVLSLGGLAVWTATGNAGSPADIAVTDARLYLPGRGVPETAAFFRISNTGGSADRLLAVTSSRISEGISLSRHRMTADGAGYRQITDSLAVPAGDTLDMSPFSSDVTVPADADWRTGDLVPFTLRFEHSGRVEALAVVVRPGTG</sequence>
<dbReference type="Pfam" id="PF04314">
    <property type="entry name" value="PCuAC"/>
    <property type="match status" value="1"/>
</dbReference>
<dbReference type="SUPFAM" id="SSF110087">
    <property type="entry name" value="DR1885-like metal-binding protein"/>
    <property type="match status" value="1"/>
</dbReference>
<evidence type="ECO:0000313" key="3">
    <source>
        <dbReference type="Proteomes" id="UP001500253"/>
    </source>
</evidence>
<keyword evidence="1" id="KW-0812">Transmembrane</keyword>
<gene>
    <name evidence="2" type="ORF">GCM10010246_07340</name>
</gene>
<protein>
    <submittedName>
        <fullName evidence="2">Copper chaperone PCu(A)C</fullName>
    </submittedName>
</protein>
<keyword evidence="3" id="KW-1185">Reference proteome</keyword>
<dbReference type="InterPro" id="IPR007410">
    <property type="entry name" value="LpqE-like"/>
</dbReference>
<keyword evidence="1" id="KW-1133">Transmembrane helix</keyword>
<evidence type="ECO:0000256" key="1">
    <source>
        <dbReference type="SAM" id="Phobius"/>
    </source>
</evidence>
<dbReference type="PANTHER" id="PTHR36302:SF1">
    <property type="entry name" value="COPPER CHAPERONE PCU(A)C"/>
    <property type="match status" value="1"/>
</dbReference>
<feature type="transmembrane region" description="Helical" evidence="1">
    <location>
        <begin position="20"/>
        <end position="39"/>
    </location>
</feature>
<accession>A0ABN3FE13</accession>
<dbReference type="RefSeq" id="WP_346173018.1">
    <property type="nucleotide sequence ID" value="NZ_BAAASD010000002.1"/>
</dbReference>
<dbReference type="Gene3D" id="2.60.40.1890">
    <property type="entry name" value="PCu(A)C copper chaperone"/>
    <property type="match status" value="1"/>
</dbReference>
<dbReference type="PANTHER" id="PTHR36302">
    <property type="entry name" value="BLR7088 PROTEIN"/>
    <property type="match status" value="1"/>
</dbReference>